<accession>A0A9K3D108</accession>
<organism evidence="1 2">
    <name type="scientific">Kipferlia bialata</name>
    <dbReference type="NCBI Taxonomy" id="797122"/>
    <lineage>
        <taxon>Eukaryota</taxon>
        <taxon>Metamonada</taxon>
        <taxon>Carpediemonas-like organisms</taxon>
        <taxon>Kipferlia</taxon>
    </lineage>
</organism>
<dbReference type="AlphaFoldDB" id="A0A9K3D108"/>
<gene>
    <name evidence="1" type="ORF">KIPB_008619</name>
</gene>
<evidence type="ECO:0000313" key="1">
    <source>
        <dbReference type="EMBL" id="GIQ86717.1"/>
    </source>
</evidence>
<comment type="caution">
    <text evidence="1">The sequence shown here is derived from an EMBL/GenBank/DDBJ whole genome shotgun (WGS) entry which is preliminary data.</text>
</comment>
<proteinExistence type="predicted"/>
<dbReference type="PANTHER" id="PTHR40131:SF1">
    <property type="entry name" value="C1Q DOMAIN-CONTAINING PROTEIN"/>
    <property type="match status" value="1"/>
</dbReference>
<protein>
    <submittedName>
        <fullName evidence="1">Uncharacterized protein</fullName>
    </submittedName>
</protein>
<feature type="non-terminal residue" evidence="1">
    <location>
        <position position="1"/>
    </location>
</feature>
<evidence type="ECO:0000313" key="2">
    <source>
        <dbReference type="Proteomes" id="UP000265618"/>
    </source>
</evidence>
<reference evidence="1 2" key="1">
    <citation type="journal article" date="2018" name="PLoS ONE">
        <title>The draft genome of Kipferlia bialata reveals reductive genome evolution in fornicate parasites.</title>
        <authorList>
            <person name="Tanifuji G."/>
            <person name="Takabayashi S."/>
            <person name="Kume K."/>
            <person name="Takagi M."/>
            <person name="Nakayama T."/>
            <person name="Kamikawa R."/>
            <person name="Inagaki Y."/>
            <person name="Hashimoto T."/>
        </authorList>
    </citation>
    <scope>NUCLEOTIDE SEQUENCE [LARGE SCALE GENOMIC DNA]</scope>
    <source>
        <strain evidence="1">NY0173</strain>
    </source>
</reference>
<sequence>MASKLNAAEAEGALGAYHTRDDMQRRIDEMHRFLSASVVSAAATRQAQVDAALGGKADIATVNAGLQDTHDALSALSETLATKADAASTAQALGDRATVSNVNEALATKVPRKSVARSLRDRADLTAFEQSVLGCATLAEVNTSLGGKVDVDLLNAALERRPSQTQVSVQADQRTAHAVATVTSRCARVADDLSHVERVALTNAALTKWAGDMNDLVRTKDQAMASGLSAAGRALETRLNTCAQSMAERVMASGDTLSHRADSASQAEAALREAVAQALDDGVGAVDREIPGVDTQLDALRHDLHTLSSDLAETEALAQAMDRVRSSLDVCVQDAEEYGKDIATRETQRVEETQDDLGRGQGQLRLRLDALLTRVQSVSTGLMGKANAAQIERIRTRSADLASVCDMCALFDAKPNVADVNDALEGIAQDIATKAEAGAVRELLDTQESINHALSAESTVARWVWTDGRMRANKAVVWSGEMANACPDLLVWAQGKSTITVTQGGLYEVSFGFFGGTKPTLQLHVDGEPMLSAVPSADRVVKHPPRRSGGGVCGHGTSDVVALQPGSKVSVLVTQGLPKN</sequence>
<name>A0A9K3D108_9EUKA</name>
<dbReference type="OrthoDB" id="65833at2759"/>
<dbReference type="EMBL" id="BDIP01002712">
    <property type="protein sequence ID" value="GIQ86717.1"/>
    <property type="molecule type" value="Genomic_DNA"/>
</dbReference>
<dbReference type="PANTHER" id="PTHR40131">
    <property type="entry name" value="C1Q DOMAIN-CONTAINING PROTEIN"/>
    <property type="match status" value="1"/>
</dbReference>
<keyword evidence="2" id="KW-1185">Reference proteome</keyword>
<dbReference type="Proteomes" id="UP000265618">
    <property type="component" value="Unassembled WGS sequence"/>
</dbReference>